<feature type="signal peptide" evidence="3">
    <location>
        <begin position="1"/>
        <end position="24"/>
    </location>
</feature>
<evidence type="ECO:0000313" key="4">
    <source>
        <dbReference type="EMBL" id="NDO37797.1"/>
    </source>
</evidence>
<evidence type="ECO:0000313" key="5">
    <source>
        <dbReference type="Proteomes" id="UP000462501"/>
    </source>
</evidence>
<dbReference type="Proteomes" id="UP000462501">
    <property type="component" value="Unassembled WGS sequence"/>
</dbReference>
<proteinExistence type="predicted"/>
<keyword evidence="3" id="KW-0732">Signal</keyword>
<feature type="chain" id="PRO_5033064028" description="Cell wall anchor protein" evidence="3">
    <location>
        <begin position="25"/>
        <end position="355"/>
    </location>
</feature>
<dbReference type="EMBL" id="VIQT01000002">
    <property type="protein sequence ID" value="NDO37797.1"/>
    <property type="molecule type" value="Genomic_DNA"/>
</dbReference>
<keyword evidence="2" id="KW-0472">Membrane</keyword>
<evidence type="ECO:0008006" key="6">
    <source>
        <dbReference type="Google" id="ProtNLM"/>
    </source>
</evidence>
<feature type="region of interest" description="Disordered" evidence="1">
    <location>
        <begin position="61"/>
        <end position="85"/>
    </location>
</feature>
<accession>A0A845SV29</accession>
<gene>
    <name evidence="4" type="ORF">FMM72_00790</name>
</gene>
<organism evidence="4 5">
    <name type="scientific">Anaerotruncus colihominis</name>
    <dbReference type="NCBI Taxonomy" id="169435"/>
    <lineage>
        <taxon>Bacteria</taxon>
        <taxon>Bacillati</taxon>
        <taxon>Bacillota</taxon>
        <taxon>Clostridia</taxon>
        <taxon>Eubacteriales</taxon>
        <taxon>Oscillospiraceae</taxon>
        <taxon>Anaerotruncus</taxon>
    </lineage>
</organism>
<name>A0A845SV29_9FIRM</name>
<feature type="compositionally biased region" description="Acidic residues" evidence="1">
    <location>
        <begin position="68"/>
        <end position="82"/>
    </location>
</feature>
<comment type="caution">
    <text evidence="4">The sequence shown here is derived from an EMBL/GenBank/DDBJ whole genome shotgun (WGS) entry which is preliminary data.</text>
</comment>
<dbReference type="AlphaFoldDB" id="A0A845SV29"/>
<feature type="transmembrane region" description="Helical" evidence="2">
    <location>
        <begin position="304"/>
        <end position="327"/>
    </location>
</feature>
<evidence type="ECO:0000256" key="2">
    <source>
        <dbReference type="SAM" id="Phobius"/>
    </source>
</evidence>
<evidence type="ECO:0000256" key="1">
    <source>
        <dbReference type="SAM" id="MobiDB-lite"/>
    </source>
</evidence>
<protein>
    <recommendedName>
        <fullName evidence="6">Cell wall anchor protein</fullName>
    </recommendedName>
</protein>
<dbReference type="RefSeq" id="WP_162220279.1">
    <property type="nucleotide sequence ID" value="NZ_JANJZM010000008.1"/>
</dbReference>
<sequence length="355" mass="38759">MKKRTLYLLCGILVISSISIQASAYQGQETASNSPTPITILEDEADGNESLSVSVSDGVIGFNSSEPVEAEPERDEEPEDDGTTVSKVGLYPFEIKYEKHNDSPVIIKSFRVPAGVDPATLVEADFEENNYRYSKQDILMDKAEEVITQKTIAEPIVFTTEDDDPATIQAALEPIMEYNEGGFSGQLLLDYDSIVSTAAEKKTYSYPITRTVEVHNLDNNDYAYLDKKMGGLTLANADWKLQNGVQRADDIIPGMYTAYATYTGTGYGTKINGYNNTAYYTGTVTRVTEGDTICSIIYKGESTVPWTGIAIILGLLTLAGAGAVMVMRGIITIPAILTWNRRNGNENPPPPVEIP</sequence>
<keyword evidence="2" id="KW-1133">Transmembrane helix</keyword>
<evidence type="ECO:0000256" key="3">
    <source>
        <dbReference type="SAM" id="SignalP"/>
    </source>
</evidence>
<keyword evidence="2" id="KW-0812">Transmembrane</keyword>
<reference evidence="4 5" key="1">
    <citation type="submission" date="2019-06" db="EMBL/GenBank/DDBJ databases">
        <title>Draft genome sequences of 15 bacterial species constituting the stable defined intestinal microbiota of the GM15 gnotobiotic mouse model.</title>
        <authorList>
            <person name="Elie C."/>
            <person name="Mathieu A."/>
            <person name="Saliou A."/>
            <person name="Darnaud M."/>
            <person name="Leulier F."/>
            <person name="Tamellini A."/>
        </authorList>
    </citation>
    <scope>NUCLEOTIDE SEQUENCE [LARGE SCALE GENOMIC DNA]</scope>
    <source>
        <strain evidence="4 5">JM4-15</strain>
    </source>
</reference>